<dbReference type="Proteomes" id="UP000694844">
    <property type="component" value="Chromosome 6"/>
</dbReference>
<organism evidence="5 6">
    <name type="scientific">Crassostrea virginica</name>
    <name type="common">Eastern oyster</name>
    <dbReference type="NCBI Taxonomy" id="6565"/>
    <lineage>
        <taxon>Eukaryota</taxon>
        <taxon>Metazoa</taxon>
        <taxon>Spiralia</taxon>
        <taxon>Lophotrochozoa</taxon>
        <taxon>Mollusca</taxon>
        <taxon>Bivalvia</taxon>
        <taxon>Autobranchia</taxon>
        <taxon>Pteriomorphia</taxon>
        <taxon>Ostreida</taxon>
        <taxon>Ostreoidea</taxon>
        <taxon>Ostreidae</taxon>
        <taxon>Crassostrea</taxon>
    </lineage>
</organism>
<dbReference type="PRINTS" id="PR00007">
    <property type="entry name" value="COMPLEMNTC1Q"/>
</dbReference>
<dbReference type="PROSITE" id="PS50871">
    <property type="entry name" value="C1Q"/>
    <property type="match status" value="1"/>
</dbReference>
<evidence type="ECO:0000259" key="4">
    <source>
        <dbReference type="PROSITE" id="PS50871"/>
    </source>
</evidence>
<dbReference type="InterPro" id="IPR050822">
    <property type="entry name" value="Cerebellin_Synaptic_Org"/>
</dbReference>
<keyword evidence="2" id="KW-0964">Secreted</keyword>
<comment type="subcellular location">
    <subcellularLocation>
        <location evidence="1">Secreted</location>
    </subcellularLocation>
</comment>
<dbReference type="InterPro" id="IPR001073">
    <property type="entry name" value="C1q_dom"/>
</dbReference>
<evidence type="ECO:0000256" key="2">
    <source>
        <dbReference type="ARBA" id="ARBA00022525"/>
    </source>
</evidence>
<gene>
    <name evidence="6" type="primary">LOC111101627</name>
</gene>
<reference evidence="6" key="1">
    <citation type="submission" date="2025-08" db="UniProtKB">
        <authorList>
            <consortium name="RefSeq"/>
        </authorList>
    </citation>
    <scope>IDENTIFICATION</scope>
    <source>
        <tissue evidence="6">Whole sample</tissue>
    </source>
</reference>
<accession>A0A8B8AEI4</accession>
<evidence type="ECO:0000313" key="5">
    <source>
        <dbReference type="Proteomes" id="UP000694844"/>
    </source>
</evidence>
<dbReference type="SUPFAM" id="SSF49842">
    <property type="entry name" value="TNF-like"/>
    <property type="match status" value="1"/>
</dbReference>
<evidence type="ECO:0000313" key="6">
    <source>
        <dbReference type="RefSeq" id="XP_022289902.1"/>
    </source>
</evidence>
<feature type="domain" description="C1q" evidence="4">
    <location>
        <begin position="8"/>
        <end position="137"/>
    </location>
</feature>
<dbReference type="OrthoDB" id="10071402at2759"/>
<protein>
    <submittedName>
        <fullName evidence="6">C1q-related factor-like</fullName>
    </submittedName>
</protein>
<dbReference type="SMART" id="SM00110">
    <property type="entry name" value="C1Q"/>
    <property type="match status" value="1"/>
</dbReference>
<sequence>MSLLNGPVKDTPIAFTAGMTSASSSWEGDILVFPHVITNKGHGYSSSSGKFTAPRDGTYVFTVTGVSSYSKFLCLDIVHDGLRKVRTYSSDSARYQTGTNLVVLELDRGDAVWVKRFMGQGYHTNSVPMTTFSGFIL</sequence>
<dbReference type="Pfam" id="PF00386">
    <property type="entry name" value="C1q"/>
    <property type="match status" value="1"/>
</dbReference>
<dbReference type="Gene3D" id="2.60.120.40">
    <property type="match status" value="1"/>
</dbReference>
<dbReference type="InterPro" id="IPR008983">
    <property type="entry name" value="Tumour_necrosis_fac-like_dom"/>
</dbReference>
<dbReference type="RefSeq" id="XP_022289902.1">
    <property type="nucleotide sequence ID" value="XM_022434194.1"/>
</dbReference>
<dbReference type="PANTHER" id="PTHR22923">
    <property type="entry name" value="CEREBELLIN-RELATED"/>
    <property type="match status" value="1"/>
</dbReference>
<dbReference type="KEGG" id="cvn:111101627"/>
<dbReference type="GO" id="GO:0005576">
    <property type="term" value="C:extracellular region"/>
    <property type="evidence" value="ECO:0007669"/>
    <property type="project" value="UniProtKB-SubCell"/>
</dbReference>
<dbReference type="PANTHER" id="PTHR22923:SF116">
    <property type="entry name" value="C1Q DOMAIN-CONTAINING PROTEIN"/>
    <property type="match status" value="1"/>
</dbReference>
<dbReference type="AlphaFoldDB" id="A0A8B8AEI4"/>
<evidence type="ECO:0000256" key="1">
    <source>
        <dbReference type="ARBA" id="ARBA00004613"/>
    </source>
</evidence>
<keyword evidence="3" id="KW-0732">Signal</keyword>
<keyword evidence="5" id="KW-1185">Reference proteome</keyword>
<proteinExistence type="predicted"/>
<evidence type="ECO:0000256" key="3">
    <source>
        <dbReference type="ARBA" id="ARBA00022729"/>
    </source>
</evidence>
<dbReference type="GeneID" id="111101627"/>
<name>A0A8B8AEI4_CRAVI</name>